<gene>
    <name evidence="2" type="ORF">SAMN05660830_03101</name>
</gene>
<protein>
    <submittedName>
        <fullName evidence="2">Uncharacterized protein</fullName>
    </submittedName>
</protein>
<organism evidence="2 3">
    <name type="scientific">Halodesulfovibrio aestuarii</name>
    <dbReference type="NCBI Taxonomy" id="126333"/>
    <lineage>
        <taxon>Bacteria</taxon>
        <taxon>Pseudomonadati</taxon>
        <taxon>Thermodesulfobacteriota</taxon>
        <taxon>Desulfovibrionia</taxon>
        <taxon>Desulfovibrionales</taxon>
        <taxon>Desulfovibrionaceae</taxon>
        <taxon>Halodesulfovibrio</taxon>
    </lineage>
</organism>
<name>A0A8G2CC75_9BACT</name>
<evidence type="ECO:0000256" key="1">
    <source>
        <dbReference type="SAM" id="MobiDB-lite"/>
    </source>
</evidence>
<sequence>MQWLDVFAIVILFGALCFLMVCNARQHTTIQQLIDDKANLKTQLTAQHYTAEGTSKPPPPPPTTSALVYD</sequence>
<dbReference type="EMBL" id="FQZR01000011">
    <property type="protein sequence ID" value="SHJ72833.1"/>
    <property type="molecule type" value="Genomic_DNA"/>
</dbReference>
<dbReference type="AlphaFoldDB" id="A0A8G2CC75"/>
<reference evidence="2 3" key="1">
    <citation type="submission" date="2016-11" db="EMBL/GenBank/DDBJ databases">
        <authorList>
            <person name="Varghese N."/>
            <person name="Submissions S."/>
        </authorList>
    </citation>
    <scope>NUCLEOTIDE SEQUENCE [LARGE SCALE GENOMIC DNA]</scope>
    <source>
        <strain evidence="2 3">DSM 17919</strain>
    </source>
</reference>
<dbReference type="Proteomes" id="UP000184001">
    <property type="component" value="Unassembled WGS sequence"/>
</dbReference>
<comment type="caution">
    <text evidence="2">The sequence shown here is derived from an EMBL/GenBank/DDBJ whole genome shotgun (WGS) entry which is preliminary data.</text>
</comment>
<evidence type="ECO:0000313" key="2">
    <source>
        <dbReference type="EMBL" id="SHJ72833.1"/>
    </source>
</evidence>
<evidence type="ECO:0000313" key="3">
    <source>
        <dbReference type="Proteomes" id="UP000184001"/>
    </source>
</evidence>
<accession>A0A8G2CC75</accession>
<proteinExistence type="predicted"/>
<feature type="region of interest" description="Disordered" evidence="1">
    <location>
        <begin position="49"/>
        <end position="70"/>
    </location>
</feature>
<dbReference type="RefSeq" id="WP_019999275.1">
    <property type="nucleotide sequence ID" value="NZ_CP192220.1"/>
</dbReference>